<organism evidence="3 4">
    <name type="scientific">Salvia divinorum</name>
    <name type="common">Maria pastora</name>
    <name type="synonym">Diviner's sage</name>
    <dbReference type="NCBI Taxonomy" id="28513"/>
    <lineage>
        <taxon>Eukaryota</taxon>
        <taxon>Viridiplantae</taxon>
        <taxon>Streptophyta</taxon>
        <taxon>Embryophyta</taxon>
        <taxon>Tracheophyta</taxon>
        <taxon>Spermatophyta</taxon>
        <taxon>Magnoliopsida</taxon>
        <taxon>eudicotyledons</taxon>
        <taxon>Gunneridae</taxon>
        <taxon>Pentapetalae</taxon>
        <taxon>asterids</taxon>
        <taxon>lamiids</taxon>
        <taxon>Lamiales</taxon>
        <taxon>Lamiaceae</taxon>
        <taxon>Nepetoideae</taxon>
        <taxon>Mentheae</taxon>
        <taxon>Salviinae</taxon>
        <taxon>Salvia</taxon>
        <taxon>Salvia subgen. Calosphace</taxon>
    </lineage>
</organism>
<keyword evidence="1" id="KW-0472">Membrane</keyword>
<feature type="transmembrane region" description="Helical" evidence="1">
    <location>
        <begin position="379"/>
        <end position="399"/>
    </location>
</feature>
<proteinExistence type="predicted"/>
<keyword evidence="1" id="KW-0812">Transmembrane</keyword>
<keyword evidence="1" id="KW-1133">Transmembrane helix</keyword>
<dbReference type="PANTHER" id="PTHR24128">
    <property type="entry name" value="HOMEOBOX PROTEIN WARIAI"/>
    <property type="match status" value="1"/>
</dbReference>
<dbReference type="SMART" id="SM00248">
    <property type="entry name" value="ANK"/>
    <property type="match status" value="6"/>
</dbReference>
<dbReference type="PANTHER" id="PTHR24128:SF24">
    <property type="entry name" value="ANKYRIN REPEAT PROTEIN"/>
    <property type="match status" value="1"/>
</dbReference>
<keyword evidence="4" id="KW-1185">Reference proteome</keyword>
<evidence type="ECO:0000313" key="4">
    <source>
        <dbReference type="Proteomes" id="UP001567538"/>
    </source>
</evidence>
<feature type="transmembrane region" description="Helical" evidence="1">
    <location>
        <begin position="405"/>
        <end position="426"/>
    </location>
</feature>
<dbReference type="Pfam" id="PF13962">
    <property type="entry name" value="PGG"/>
    <property type="match status" value="1"/>
</dbReference>
<reference evidence="3 4" key="1">
    <citation type="submission" date="2024-06" db="EMBL/GenBank/DDBJ databases">
        <title>A chromosome level genome sequence of Diviner's sage (Salvia divinorum).</title>
        <authorList>
            <person name="Ford S.A."/>
            <person name="Ro D.-K."/>
            <person name="Ness R.W."/>
            <person name="Phillips M.A."/>
        </authorList>
    </citation>
    <scope>NUCLEOTIDE SEQUENCE [LARGE SCALE GENOMIC DNA]</scope>
    <source>
        <strain evidence="3">SAF-2024a</strain>
        <tissue evidence="3">Leaf</tissue>
    </source>
</reference>
<dbReference type="EMBL" id="JBEAFC010000014">
    <property type="protein sequence ID" value="KAL1532735.1"/>
    <property type="molecule type" value="Genomic_DNA"/>
</dbReference>
<dbReference type="InterPro" id="IPR036770">
    <property type="entry name" value="Ankyrin_rpt-contain_sf"/>
</dbReference>
<dbReference type="AlphaFoldDB" id="A0ABD1FLQ1"/>
<feature type="transmembrane region" description="Helical" evidence="1">
    <location>
        <begin position="438"/>
        <end position="461"/>
    </location>
</feature>
<gene>
    <name evidence="3" type="ORF">AAHA92_32706</name>
</gene>
<feature type="domain" description="PGG" evidence="2">
    <location>
        <begin position="315"/>
        <end position="423"/>
    </location>
</feature>
<dbReference type="SUPFAM" id="SSF48403">
    <property type="entry name" value="Ankyrin repeat"/>
    <property type="match status" value="1"/>
</dbReference>
<accession>A0ABD1FLQ1</accession>
<evidence type="ECO:0000313" key="3">
    <source>
        <dbReference type="EMBL" id="KAL1532735.1"/>
    </source>
</evidence>
<dbReference type="Pfam" id="PF12796">
    <property type="entry name" value="Ank_2"/>
    <property type="match status" value="1"/>
</dbReference>
<dbReference type="Proteomes" id="UP001567538">
    <property type="component" value="Unassembled WGS sequence"/>
</dbReference>
<sequence length="512" mass="56361">MSLCHCETAAEPRREMALAPAPFTATIKICDCDCDCDCGCCIEQLYSTIADEPNQLKKLDAIQFIQTPLHDAAAAGRTTLVVEIMNLMPALGKKLNTEGLSPLHMAVSKGRVDTALALAALDKQLVCVKGKGGLTPLHYAAAARPSDDKALELLAGLLAECPDAICVLNNRKQSALHVALENQNDDAALLLVNWLVIVAKESLLSTGDVHGNTSLHVAAHYCGQKDVLKSLTKLVIVKKENNYGETPMDVAIHHENHDAVSMLTKAGAPATTAKPHIPRSSKPSLMVRYLRKPYADKWPEMLTRAYYFITKELTMDMRNTILVVAVLIATATYQGVLQPPGGVYSAEGAPDRLVRARRVLGDAKHPPGRMVMGTIKYSYFMPTNTLAFISSTLIIIFVLPDRAFIMILQACLIFMCVSYLLALNFISYYNSFSKILDIVCGCTLGVAFLLKLGYYFVMAYYNEDEWLLRRLGVIVSNRKAWAEGKSKKQDGEEMSIVGRMRQQYLLISKRPA</sequence>
<name>A0ABD1FLQ1_SALDI</name>
<dbReference type="InterPro" id="IPR026961">
    <property type="entry name" value="PGG_dom"/>
</dbReference>
<dbReference type="Gene3D" id="1.25.40.20">
    <property type="entry name" value="Ankyrin repeat-containing domain"/>
    <property type="match status" value="1"/>
</dbReference>
<comment type="caution">
    <text evidence="3">The sequence shown here is derived from an EMBL/GenBank/DDBJ whole genome shotgun (WGS) entry which is preliminary data.</text>
</comment>
<protein>
    <submittedName>
        <fullName evidence="3">Ankyrin repeat-containing protein BDA1-like</fullName>
    </submittedName>
</protein>
<evidence type="ECO:0000259" key="2">
    <source>
        <dbReference type="Pfam" id="PF13962"/>
    </source>
</evidence>
<evidence type="ECO:0000256" key="1">
    <source>
        <dbReference type="SAM" id="Phobius"/>
    </source>
</evidence>
<dbReference type="InterPro" id="IPR002110">
    <property type="entry name" value="Ankyrin_rpt"/>
</dbReference>